<name>A0ABM0VSZ5_CAMSA</name>
<dbReference type="GeneID" id="104741483"/>
<gene>
    <name evidence="2" type="primary">LOC104741483</name>
</gene>
<sequence>MTNLHHAWDLGLSNIYKYMLMHWREFCSILRNRSNMSCKGDIVVGVEEGLFLLPSNLFNELFLDCIGPLPQRKRGGSYQNRKPRMCYTLNHYGFMDMQSKDAGAAKVKPRGTGVFLPERPVGSLEKNRLTKKPCPVTSSHSRQVFLPKEWAY</sequence>
<evidence type="ECO:0000313" key="1">
    <source>
        <dbReference type="Proteomes" id="UP000694864"/>
    </source>
</evidence>
<keyword evidence="1" id="KW-1185">Reference proteome</keyword>
<dbReference type="Proteomes" id="UP000694864">
    <property type="component" value="Chromosome 14"/>
</dbReference>
<dbReference type="RefSeq" id="XP_010460665.1">
    <property type="nucleotide sequence ID" value="XM_010462363.1"/>
</dbReference>
<evidence type="ECO:0000313" key="2">
    <source>
        <dbReference type="RefSeq" id="XP_010460665.1"/>
    </source>
</evidence>
<reference evidence="2" key="2">
    <citation type="submission" date="2025-08" db="UniProtKB">
        <authorList>
            <consortium name="RefSeq"/>
        </authorList>
    </citation>
    <scope>IDENTIFICATION</scope>
    <source>
        <tissue evidence="2">Leaf</tissue>
    </source>
</reference>
<organism evidence="1 2">
    <name type="scientific">Camelina sativa</name>
    <name type="common">False flax</name>
    <name type="synonym">Myagrum sativum</name>
    <dbReference type="NCBI Taxonomy" id="90675"/>
    <lineage>
        <taxon>Eukaryota</taxon>
        <taxon>Viridiplantae</taxon>
        <taxon>Streptophyta</taxon>
        <taxon>Embryophyta</taxon>
        <taxon>Tracheophyta</taxon>
        <taxon>Spermatophyta</taxon>
        <taxon>Magnoliopsida</taxon>
        <taxon>eudicotyledons</taxon>
        <taxon>Gunneridae</taxon>
        <taxon>Pentapetalae</taxon>
        <taxon>rosids</taxon>
        <taxon>malvids</taxon>
        <taxon>Brassicales</taxon>
        <taxon>Brassicaceae</taxon>
        <taxon>Camelineae</taxon>
        <taxon>Camelina</taxon>
    </lineage>
</organism>
<proteinExistence type="predicted"/>
<reference evidence="1" key="1">
    <citation type="journal article" date="2014" name="Nat. Commun.">
        <title>The emerging biofuel crop Camelina sativa retains a highly undifferentiated hexaploid genome structure.</title>
        <authorList>
            <person name="Kagale S."/>
            <person name="Koh C."/>
            <person name="Nixon J."/>
            <person name="Bollina V."/>
            <person name="Clarke W.E."/>
            <person name="Tuteja R."/>
            <person name="Spillane C."/>
            <person name="Robinson S.J."/>
            <person name="Links M.G."/>
            <person name="Clarke C."/>
            <person name="Higgins E.E."/>
            <person name="Huebert T."/>
            <person name="Sharpe A.G."/>
            <person name="Parkin I.A."/>
        </authorList>
    </citation>
    <scope>NUCLEOTIDE SEQUENCE [LARGE SCALE GENOMIC DNA]</scope>
    <source>
        <strain evidence="1">cv. DH55</strain>
    </source>
</reference>
<protein>
    <submittedName>
        <fullName evidence="2">Uncharacterized protein LOC104741483</fullName>
    </submittedName>
</protein>
<accession>A0ABM0VSZ5</accession>